<dbReference type="RefSeq" id="WP_244577732.1">
    <property type="nucleotide sequence ID" value="NZ_OCPC01000001.1"/>
</dbReference>
<accession>A0A286HKX9</accession>
<dbReference type="Proteomes" id="UP000219465">
    <property type="component" value="Unassembled WGS sequence"/>
</dbReference>
<name>A0A286HKX9_9HYPH</name>
<evidence type="ECO:0000313" key="2">
    <source>
        <dbReference type="Proteomes" id="UP000219465"/>
    </source>
</evidence>
<protein>
    <submittedName>
        <fullName evidence="1">Uncharacterized protein DUF1203</fullName>
    </submittedName>
</protein>
<proteinExistence type="predicted"/>
<dbReference type="PIRSF" id="PIRSF034110">
    <property type="entry name" value="DUF1203"/>
    <property type="match status" value="1"/>
</dbReference>
<organism evidence="1 2">
    <name type="scientific">Hoeflea halophila</name>
    <dbReference type="NCBI Taxonomy" id="714899"/>
    <lineage>
        <taxon>Bacteria</taxon>
        <taxon>Pseudomonadati</taxon>
        <taxon>Pseudomonadota</taxon>
        <taxon>Alphaproteobacteria</taxon>
        <taxon>Hyphomicrobiales</taxon>
        <taxon>Rhizobiaceae</taxon>
        <taxon>Hoeflea</taxon>
    </lineage>
</organism>
<dbReference type="AlphaFoldDB" id="A0A286HKX9"/>
<dbReference type="EMBL" id="OCPC01000001">
    <property type="protein sequence ID" value="SOE08422.1"/>
    <property type="molecule type" value="Genomic_DNA"/>
</dbReference>
<evidence type="ECO:0000313" key="1">
    <source>
        <dbReference type="EMBL" id="SOE08422.1"/>
    </source>
</evidence>
<gene>
    <name evidence="1" type="ORF">SAMN05877838_0139</name>
</gene>
<keyword evidence="2" id="KW-1185">Reference proteome</keyword>
<reference evidence="2" key="1">
    <citation type="submission" date="2017-08" db="EMBL/GenBank/DDBJ databases">
        <authorList>
            <person name="Varghese N."/>
            <person name="Submissions S."/>
        </authorList>
    </citation>
    <scope>NUCLEOTIDE SEQUENCE [LARGE SCALE GENOMIC DNA]</scope>
    <source>
        <strain evidence="2">KCTC 23107</strain>
    </source>
</reference>
<dbReference type="InterPro" id="IPR009593">
    <property type="entry name" value="DUF1203"/>
</dbReference>
<sequence>MTFIFEPMDEATAERLRTGGGDCYGNPPEHRISDGAGLPCRRCMCMIGKDEPYLVAAWRPFRRLHAYTETGPVFLHAEICSPAQAGNGALPEFLASPDYILRGYDGDERIVYGTGGVTARDAIPARIGELLARPDVQAVHIRSSRNNCYHCRVVRSGEN</sequence>
<dbReference type="Pfam" id="PF06718">
    <property type="entry name" value="DUF1203"/>
    <property type="match status" value="1"/>
</dbReference>